<dbReference type="Proteomes" id="UP001597419">
    <property type="component" value="Unassembled WGS sequence"/>
</dbReference>
<feature type="chain" id="PRO_5045812087" evidence="2">
    <location>
        <begin position="23"/>
        <end position="468"/>
    </location>
</feature>
<proteinExistence type="predicted"/>
<keyword evidence="4" id="KW-1185">Reference proteome</keyword>
<dbReference type="InterPro" id="IPR012334">
    <property type="entry name" value="Pectin_lyas_fold"/>
</dbReference>
<dbReference type="Gene3D" id="2.160.20.10">
    <property type="entry name" value="Single-stranded right-handed beta-helix, Pectin lyase-like"/>
    <property type="match status" value="1"/>
</dbReference>
<evidence type="ECO:0000313" key="4">
    <source>
        <dbReference type="Proteomes" id="UP001597419"/>
    </source>
</evidence>
<feature type="signal peptide" evidence="2">
    <location>
        <begin position="1"/>
        <end position="22"/>
    </location>
</feature>
<evidence type="ECO:0000256" key="2">
    <source>
        <dbReference type="SAM" id="SignalP"/>
    </source>
</evidence>
<dbReference type="EMBL" id="JBHUKU010000014">
    <property type="protein sequence ID" value="MFD2461559.1"/>
    <property type="molecule type" value="Genomic_DNA"/>
</dbReference>
<dbReference type="InterPro" id="IPR006311">
    <property type="entry name" value="TAT_signal"/>
</dbReference>
<dbReference type="SUPFAM" id="SSF51126">
    <property type="entry name" value="Pectin lyase-like"/>
    <property type="match status" value="1"/>
</dbReference>
<dbReference type="Pfam" id="PF14592">
    <property type="entry name" value="Chondroitinas_B"/>
    <property type="match status" value="1"/>
</dbReference>
<feature type="compositionally biased region" description="Basic and acidic residues" evidence="1">
    <location>
        <begin position="440"/>
        <end position="450"/>
    </location>
</feature>
<sequence length="468" mass="48111">MARPLTRRAGVLFAAGMAGVLAAGGGYAASATGPAPRTLSAASPDQLTAALALARPGDRVEVADGAYDAGPIRVGRSGTAAAPITITAASPGQARFTGAGGLDLTGASHVVVQGFVFANDAGLTVPGDAKGDRVTRNVFQGNPGKADLTVKADDTEVDHNTFENRTEAGVFLQVVGPGEKDMAQRVHVHHNYFYNHQFKGTNGGESIRFGLSGRQHADAQGKIEYNLFEKADGDSEAISVKSSHNVVRYNTIVNSRGTLSMRHGWNSRVEGNILIGGTTGIRFFGNNHVVVNNVVTDTAGTAMEFGGGEVRDDTTSGTNHDAADHCLVAFNTLSGTGALISYGSGKPFPPSDDTLADNILLGKGAAAAKGTGTSSHFTGNILFGSPAGTLPSDAYRTVDPKLAKDAHGLPRPAASSPAIGKATGSFPQVTLDIDQQARPSAKDVGADQYDKATPARPLTKADVGPDAP</sequence>
<reference evidence="4" key="1">
    <citation type="journal article" date="2019" name="Int. J. Syst. Evol. Microbiol.">
        <title>The Global Catalogue of Microorganisms (GCM) 10K type strain sequencing project: providing services to taxonomists for standard genome sequencing and annotation.</title>
        <authorList>
            <consortium name="The Broad Institute Genomics Platform"/>
            <consortium name="The Broad Institute Genome Sequencing Center for Infectious Disease"/>
            <person name="Wu L."/>
            <person name="Ma J."/>
        </authorList>
    </citation>
    <scope>NUCLEOTIDE SEQUENCE [LARGE SCALE GENOMIC DNA]</scope>
    <source>
        <strain evidence="4">CGMCC 4.7643</strain>
    </source>
</reference>
<evidence type="ECO:0000256" key="1">
    <source>
        <dbReference type="SAM" id="MobiDB-lite"/>
    </source>
</evidence>
<accession>A0ABW5GL78</accession>
<evidence type="ECO:0000313" key="3">
    <source>
        <dbReference type="EMBL" id="MFD2461559.1"/>
    </source>
</evidence>
<feature type="region of interest" description="Disordered" evidence="1">
    <location>
        <begin position="404"/>
        <end position="468"/>
    </location>
</feature>
<dbReference type="InterPro" id="IPR006626">
    <property type="entry name" value="PbH1"/>
</dbReference>
<dbReference type="RefSeq" id="WP_345390012.1">
    <property type="nucleotide sequence ID" value="NZ_BAABHG010000004.1"/>
</dbReference>
<name>A0ABW5GL78_9PSEU</name>
<dbReference type="CDD" id="cd14251">
    <property type="entry name" value="PL-6"/>
    <property type="match status" value="1"/>
</dbReference>
<dbReference type="PROSITE" id="PS51318">
    <property type="entry name" value="TAT"/>
    <property type="match status" value="1"/>
</dbReference>
<dbReference type="InterPro" id="IPR039513">
    <property type="entry name" value="PL-6"/>
</dbReference>
<protein>
    <submittedName>
        <fullName evidence="3">Polysaccharide lyase 6 family protein</fullName>
    </submittedName>
</protein>
<gene>
    <name evidence="3" type="ORF">ACFSYJ_23340</name>
</gene>
<dbReference type="SMART" id="SM00710">
    <property type="entry name" value="PbH1"/>
    <property type="match status" value="4"/>
</dbReference>
<dbReference type="InterPro" id="IPR011050">
    <property type="entry name" value="Pectin_lyase_fold/virulence"/>
</dbReference>
<keyword evidence="2" id="KW-0732">Signal</keyword>
<keyword evidence="3" id="KW-0456">Lyase</keyword>
<comment type="caution">
    <text evidence="3">The sequence shown here is derived from an EMBL/GenBank/DDBJ whole genome shotgun (WGS) entry which is preliminary data.</text>
</comment>
<dbReference type="GO" id="GO:0016829">
    <property type="term" value="F:lyase activity"/>
    <property type="evidence" value="ECO:0007669"/>
    <property type="project" value="UniProtKB-KW"/>
</dbReference>
<organism evidence="3 4">
    <name type="scientific">Amycolatopsis samaneae</name>
    <dbReference type="NCBI Taxonomy" id="664691"/>
    <lineage>
        <taxon>Bacteria</taxon>
        <taxon>Bacillati</taxon>
        <taxon>Actinomycetota</taxon>
        <taxon>Actinomycetes</taxon>
        <taxon>Pseudonocardiales</taxon>
        <taxon>Pseudonocardiaceae</taxon>
        <taxon>Amycolatopsis</taxon>
    </lineage>
</organism>